<dbReference type="NCBIfam" id="TIGR01635">
    <property type="entry name" value="tail_comp_S"/>
    <property type="match status" value="1"/>
</dbReference>
<sequence>MADDLTEFDAWFGRIIAGMEPGQRARAAFKLGQALRQANLARIAGNVDPDGTPFEPRKHRKDRRGRLRRRGLMFKGLRRARNWRIIADAEGVEVRPSSSGADRVGAVSQFGEVDTVGRARDGRTIRVRYPERRLLGFSAEDRQLAIDIAGEMLDPDSR</sequence>
<dbReference type="EMBL" id="JALMLT010000001">
    <property type="protein sequence ID" value="MDT8758233.1"/>
    <property type="molecule type" value="Genomic_DNA"/>
</dbReference>
<protein>
    <submittedName>
        <fullName evidence="1">Phage virion morphogenesis protein</fullName>
    </submittedName>
</protein>
<dbReference type="Pfam" id="PF05069">
    <property type="entry name" value="Phage_tail_S"/>
    <property type="match status" value="1"/>
</dbReference>
<evidence type="ECO:0000313" key="1">
    <source>
        <dbReference type="EMBL" id="MDT8758233.1"/>
    </source>
</evidence>
<reference evidence="1" key="1">
    <citation type="submission" date="2022-04" db="EMBL/GenBank/DDBJ databases">
        <title>Tomato heritable bacteria conferring resistance against bacterial wilt.</title>
        <authorList>
            <person name="Yin J."/>
        </authorList>
    </citation>
    <scope>NUCLEOTIDE SEQUENCE</scope>
    <source>
        <strain evidence="1">Cra20</strain>
    </source>
</reference>
<gene>
    <name evidence="1" type="ORF">MZO42_05945</name>
</gene>
<comment type="caution">
    <text evidence="1">The sequence shown here is derived from an EMBL/GenBank/DDBJ whole genome shotgun (WGS) entry which is preliminary data.</text>
</comment>
<proteinExistence type="predicted"/>
<name>A0ABU3N101_9SPHN</name>
<accession>A0ABU3N101</accession>
<organism evidence="1">
    <name type="scientific">Sphingomonas psychrotolerans</name>
    <dbReference type="NCBI Taxonomy" id="1327635"/>
    <lineage>
        <taxon>Bacteria</taxon>
        <taxon>Pseudomonadati</taxon>
        <taxon>Pseudomonadota</taxon>
        <taxon>Alphaproteobacteria</taxon>
        <taxon>Sphingomonadales</taxon>
        <taxon>Sphingomonadaceae</taxon>
        <taxon>Sphingomonas</taxon>
    </lineage>
</organism>
<dbReference type="InterPro" id="IPR006522">
    <property type="entry name" value="Phage_virion_morphogenesis"/>
</dbReference>